<dbReference type="RefSeq" id="WP_027887413.1">
    <property type="nucleotide sequence ID" value="NZ_JBHSXZ010000003.1"/>
</dbReference>
<dbReference type="InterPro" id="IPR007788">
    <property type="entry name" value="QCT"/>
</dbReference>
<dbReference type="GO" id="GO:0016603">
    <property type="term" value="F:glutaminyl-peptide cyclotransferase activity"/>
    <property type="evidence" value="ECO:0007669"/>
    <property type="project" value="InterPro"/>
</dbReference>
<dbReference type="OrthoDB" id="9783700at2"/>
<accession>A0A399E794</accession>
<dbReference type="Proteomes" id="UP000266089">
    <property type="component" value="Unassembled WGS sequence"/>
</dbReference>
<dbReference type="SUPFAM" id="SSF50969">
    <property type="entry name" value="YVTN repeat-like/Quinoprotein amine dehydrogenase"/>
    <property type="match status" value="1"/>
</dbReference>
<reference evidence="1 2" key="1">
    <citation type="submission" date="2018-08" db="EMBL/GenBank/DDBJ databases">
        <title>Meiothermus cateniformans JCM 15151 genome sequencing project.</title>
        <authorList>
            <person name="Da Costa M.S."/>
            <person name="Albuquerque L."/>
            <person name="Raposo P."/>
            <person name="Froufe H.J.C."/>
            <person name="Barroso C.S."/>
            <person name="Egas C."/>
        </authorList>
    </citation>
    <scope>NUCLEOTIDE SEQUENCE [LARGE SCALE GENOMIC DNA]</scope>
    <source>
        <strain evidence="1 2">JCM 15151</strain>
    </source>
</reference>
<dbReference type="AlphaFoldDB" id="A0A399E794"/>
<sequence>MARAFLALLALLGLALAQPSVPVWGFRILNTYPHDPQAFTQGLIYHNGFLYEGTGLYGQSSLRKVELQTGRVLQSRSLPQKYFGEGITLFQNRLYQLTWQNQEGFIYDLGFNLVGRFTYQTEGWGLTHDGQRLIMSDGSAQLFFLNPRTLRPERTLVVRAAGQPVQRLNELEYIQGRIWANVWQTSRIAIINPQSGNVEAWLDLSGLSLLAQARNPNPDAVLNGIAYDSQNRRIFVTGKLWPFLFEIAVVSNP</sequence>
<dbReference type="PANTHER" id="PTHR31270:SF1">
    <property type="entry name" value="GLUTAMINYL-PEPTIDE CYCLOTRANSFERASE"/>
    <property type="match status" value="1"/>
</dbReference>
<evidence type="ECO:0000313" key="1">
    <source>
        <dbReference type="EMBL" id="RIH79746.1"/>
    </source>
</evidence>
<dbReference type="PANTHER" id="PTHR31270">
    <property type="entry name" value="GLUTAMINYL-PEPTIDE CYCLOTRANSFERASE"/>
    <property type="match status" value="1"/>
</dbReference>
<keyword evidence="1" id="KW-0808">Transferase</keyword>
<dbReference type="Pfam" id="PF05096">
    <property type="entry name" value="Glu_cyclase_2"/>
    <property type="match status" value="1"/>
</dbReference>
<organism evidence="1 2">
    <name type="scientific">Meiothermus taiwanensis</name>
    <dbReference type="NCBI Taxonomy" id="172827"/>
    <lineage>
        <taxon>Bacteria</taxon>
        <taxon>Thermotogati</taxon>
        <taxon>Deinococcota</taxon>
        <taxon>Deinococci</taxon>
        <taxon>Thermales</taxon>
        <taxon>Thermaceae</taxon>
        <taxon>Meiothermus</taxon>
    </lineage>
</organism>
<protein>
    <submittedName>
        <fullName evidence="1">Glutamine cyclotransferase</fullName>
    </submittedName>
</protein>
<gene>
    <name evidence="1" type="ORF">Mcate_00183</name>
</gene>
<comment type="caution">
    <text evidence="1">The sequence shown here is derived from an EMBL/GenBank/DDBJ whole genome shotgun (WGS) entry which is preliminary data.</text>
</comment>
<proteinExistence type="predicted"/>
<name>A0A399E794_9DEIN</name>
<evidence type="ECO:0000313" key="2">
    <source>
        <dbReference type="Proteomes" id="UP000266089"/>
    </source>
</evidence>
<dbReference type="EMBL" id="QWKX01000003">
    <property type="protein sequence ID" value="RIH79746.1"/>
    <property type="molecule type" value="Genomic_DNA"/>
</dbReference>
<dbReference type="InterPro" id="IPR011044">
    <property type="entry name" value="Quino_amine_DH_bsu"/>
</dbReference>